<protein>
    <submittedName>
        <fullName evidence="2">Uncharacterized protein</fullName>
    </submittedName>
</protein>
<evidence type="ECO:0000313" key="2">
    <source>
        <dbReference type="EMBL" id="MFD2421700.1"/>
    </source>
</evidence>
<gene>
    <name evidence="2" type="ORF">ACFSXZ_35745</name>
</gene>
<proteinExistence type="predicted"/>
<keyword evidence="3" id="KW-1185">Reference proteome</keyword>
<comment type="caution">
    <text evidence="2">The sequence shown here is derived from an EMBL/GenBank/DDBJ whole genome shotgun (WGS) entry which is preliminary data.</text>
</comment>
<feature type="region of interest" description="Disordered" evidence="1">
    <location>
        <begin position="81"/>
        <end position="116"/>
    </location>
</feature>
<reference evidence="3" key="1">
    <citation type="journal article" date="2019" name="Int. J. Syst. Evol. Microbiol.">
        <title>The Global Catalogue of Microorganisms (GCM) 10K type strain sequencing project: providing services to taxonomists for standard genome sequencing and annotation.</title>
        <authorList>
            <consortium name="The Broad Institute Genomics Platform"/>
            <consortium name="The Broad Institute Genome Sequencing Center for Infectious Disease"/>
            <person name="Wu L."/>
            <person name="Ma J."/>
        </authorList>
    </citation>
    <scope>NUCLEOTIDE SEQUENCE [LARGE SCALE GENOMIC DNA]</scope>
    <source>
        <strain evidence="3">CGMCC 4.7645</strain>
    </source>
</reference>
<evidence type="ECO:0000313" key="3">
    <source>
        <dbReference type="Proteomes" id="UP001597417"/>
    </source>
</evidence>
<dbReference type="Proteomes" id="UP001597417">
    <property type="component" value="Unassembled WGS sequence"/>
</dbReference>
<evidence type="ECO:0000256" key="1">
    <source>
        <dbReference type="SAM" id="MobiDB-lite"/>
    </source>
</evidence>
<name>A0ABW5G428_9PSEU</name>
<sequence>MTGRAPFHARRYSVDGLVHQYPATEFEPPLQPVVTPLHADTHLNPDDHDRRDVSDIVLDLAGVDLCQPCNTVARIRAQTMAVRRSRDETGPPELDGPHASAGAKSGTPAEAPTRRR</sequence>
<dbReference type="EMBL" id="JBHUKR010000022">
    <property type="protein sequence ID" value="MFD2421700.1"/>
    <property type="molecule type" value="Genomic_DNA"/>
</dbReference>
<accession>A0ABW5G428</accession>
<organism evidence="2 3">
    <name type="scientific">Amycolatopsis pigmentata</name>
    <dbReference type="NCBI Taxonomy" id="450801"/>
    <lineage>
        <taxon>Bacteria</taxon>
        <taxon>Bacillati</taxon>
        <taxon>Actinomycetota</taxon>
        <taxon>Actinomycetes</taxon>
        <taxon>Pseudonocardiales</taxon>
        <taxon>Pseudonocardiaceae</taxon>
        <taxon>Amycolatopsis</taxon>
    </lineage>
</organism>
<dbReference type="RefSeq" id="WP_378270426.1">
    <property type="nucleotide sequence ID" value="NZ_JBHUKR010000022.1"/>
</dbReference>